<dbReference type="Gene3D" id="3.40.50.300">
    <property type="entry name" value="P-loop containing nucleotide triphosphate hydrolases"/>
    <property type="match status" value="1"/>
</dbReference>
<keyword evidence="7 10" id="KW-0342">GTP-binding</keyword>
<dbReference type="HAMAP" id="MF_00321">
    <property type="entry name" value="GTPase_EngB"/>
    <property type="match status" value="1"/>
</dbReference>
<reference evidence="12" key="1">
    <citation type="submission" date="2020-10" db="EMBL/GenBank/DDBJ databases">
        <authorList>
            <person name="Gilroy R."/>
        </authorList>
    </citation>
    <scope>NUCLEOTIDE SEQUENCE</scope>
    <source>
        <strain evidence="12">CHK186-9395</strain>
    </source>
</reference>
<protein>
    <recommendedName>
        <fullName evidence="10">Probable GTP-binding protein EngB</fullName>
    </recommendedName>
</protein>
<keyword evidence="4" id="KW-0479">Metal-binding</keyword>
<dbReference type="Pfam" id="PF01926">
    <property type="entry name" value="MMR_HSR1"/>
    <property type="match status" value="1"/>
</dbReference>
<dbReference type="InterPro" id="IPR027417">
    <property type="entry name" value="P-loop_NTPase"/>
</dbReference>
<evidence type="ECO:0000313" key="13">
    <source>
        <dbReference type="Proteomes" id="UP000886861"/>
    </source>
</evidence>
<dbReference type="EMBL" id="DVOJ01000013">
    <property type="protein sequence ID" value="HIV01614.1"/>
    <property type="molecule type" value="Genomic_DNA"/>
</dbReference>
<organism evidence="12 13">
    <name type="scientific">Candidatus Caccopulliclostridium gallistercoris</name>
    <dbReference type="NCBI Taxonomy" id="2840719"/>
    <lineage>
        <taxon>Bacteria</taxon>
        <taxon>Bacillati</taxon>
        <taxon>Bacillota</taxon>
        <taxon>Clostridia</taxon>
        <taxon>Candidatus Caccopulliclostridium</taxon>
    </lineage>
</organism>
<evidence type="ECO:0000256" key="3">
    <source>
        <dbReference type="ARBA" id="ARBA00022618"/>
    </source>
</evidence>
<dbReference type="PANTHER" id="PTHR11649:SF13">
    <property type="entry name" value="ENGB-TYPE G DOMAIN-CONTAINING PROTEIN"/>
    <property type="match status" value="1"/>
</dbReference>
<comment type="function">
    <text evidence="10">Necessary for normal cell division and for the maintenance of normal septation.</text>
</comment>
<keyword evidence="3 10" id="KW-0132">Cell division</keyword>
<accession>A0A9D1SYU6</accession>
<evidence type="ECO:0000259" key="11">
    <source>
        <dbReference type="PROSITE" id="PS51706"/>
    </source>
</evidence>
<proteinExistence type="inferred from homology"/>
<evidence type="ECO:0000256" key="7">
    <source>
        <dbReference type="ARBA" id="ARBA00023134"/>
    </source>
</evidence>
<gene>
    <name evidence="10" type="primary">engB</name>
    <name evidence="12" type="ORF">IAA62_03575</name>
</gene>
<dbReference type="InterPro" id="IPR006073">
    <property type="entry name" value="GTP-bd"/>
</dbReference>
<comment type="cofactor">
    <cofactor evidence="1">
        <name>Mg(2+)</name>
        <dbReference type="ChEBI" id="CHEBI:18420"/>
    </cofactor>
</comment>
<dbReference type="GO" id="GO:0005829">
    <property type="term" value="C:cytosol"/>
    <property type="evidence" value="ECO:0007669"/>
    <property type="project" value="TreeGrafter"/>
</dbReference>
<name>A0A9D1SYU6_9FIRM</name>
<comment type="similarity">
    <text evidence="2 10">Belongs to the TRAFAC class TrmE-Era-EngA-EngB-Septin-like GTPase superfamily. EngB GTPase family.</text>
</comment>
<sequence length="191" mass="21439">MIIKNAKYVTSAVKESDFLMDFPEICFVGRSNVGKSSLINMLVGSKGLAKSSSTPGLTKMVNYFLINNELYFVDLPGYGYSKTGKKHTELWSTLLENYLLSSENLKMVFMLVDIRHEPTELDKLMHRFLFYHNIPHKVIATKADKIAKSKIFNARNEIAKALSLGVADVLAVSNLGYGKENVLDIVENIIK</sequence>
<evidence type="ECO:0000256" key="1">
    <source>
        <dbReference type="ARBA" id="ARBA00001946"/>
    </source>
</evidence>
<evidence type="ECO:0000256" key="9">
    <source>
        <dbReference type="ARBA" id="ARBA00023306"/>
    </source>
</evidence>
<evidence type="ECO:0000256" key="10">
    <source>
        <dbReference type="HAMAP-Rule" id="MF_00321"/>
    </source>
</evidence>
<keyword evidence="6" id="KW-0460">Magnesium</keyword>
<evidence type="ECO:0000256" key="5">
    <source>
        <dbReference type="ARBA" id="ARBA00022741"/>
    </source>
</evidence>
<dbReference type="GO" id="GO:0000917">
    <property type="term" value="P:division septum assembly"/>
    <property type="evidence" value="ECO:0007669"/>
    <property type="project" value="UniProtKB-KW"/>
</dbReference>
<dbReference type="PROSITE" id="PS51706">
    <property type="entry name" value="G_ENGB"/>
    <property type="match status" value="1"/>
</dbReference>
<dbReference type="Proteomes" id="UP000886861">
    <property type="component" value="Unassembled WGS sequence"/>
</dbReference>
<feature type="domain" description="EngB-type G" evidence="11">
    <location>
        <begin position="21"/>
        <end position="191"/>
    </location>
</feature>
<keyword evidence="9 10" id="KW-0131">Cell cycle</keyword>
<evidence type="ECO:0000256" key="8">
    <source>
        <dbReference type="ARBA" id="ARBA00023210"/>
    </source>
</evidence>
<dbReference type="NCBIfam" id="TIGR03598">
    <property type="entry name" value="GTPase_YsxC"/>
    <property type="match status" value="1"/>
</dbReference>
<evidence type="ECO:0000256" key="2">
    <source>
        <dbReference type="ARBA" id="ARBA00009638"/>
    </source>
</evidence>
<reference evidence="12" key="2">
    <citation type="journal article" date="2021" name="PeerJ">
        <title>Extensive microbial diversity within the chicken gut microbiome revealed by metagenomics and culture.</title>
        <authorList>
            <person name="Gilroy R."/>
            <person name="Ravi A."/>
            <person name="Getino M."/>
            <person name="Pursley I."/>
            <person name="Horton D.L."/>
            <person name="Alikhan N.F."/>
            <person name="Baker D."/>
            <person name="Gharbi K."/>
            <person name="Hall N."/>
            <person name="Watson M."/>
            <person name="Adriaenssens E.M."/>
            <person name="Foster-Nyarko E."/>
            <person name="Jarju S."/>
            <person name="Secka A."/>
            <person name="Antonio M."/>
            <person name="Oren A."/>
            <person name="Chaudhuri R.R."/>
            <person name="La Ragione R."/>
            <person name="Hildebrand F."/>
            <person name="Pallen M.J."/>
        </authorList>
    </citation>
    <scope>NUCLEOTIDE SEQUENCE</scope>
    <source>
        <strain evidence="12">CHK186-9395</strain>
    </source>
</reference>
<comment type="caution">
    <text evidence="12">The sequence shown here is derived from an EMBL/GenBank/DDBJ whole genome shotgun (WGS) entry which is preliminary data.</text>
</comment>
<dbReference type="InterPro" id="IPR019987">
    <property type="entry name" value="GTP-bd_ribosome_bio_YsxC"/>
</dbReference>
<dbReference type="PANTHER" id="PTHR11649">
    <property type="entry name" value="MSS1/TRME-RELATED GTP-BINDING PROTEIN"/>
    <property type="match status" value="1"/>
</dbReference>
<dbReference type="CDD" id="cd01876">
    <property type="entry name" value="YihA_EngB"/>
    <property type="match status" value="1"/>
</dbReference>
<dbReference type="InterPro" id="IPR030393">
    <property type="entry name" value="G_ENGB_dom"/>
</dbReference>
<dbReference type="SUPFAM" id="SSF52540">
    <property type="entry name" value="P-loop containing nucleoside triphosphate hydrolases"/>
    <property type="match status" value="1"/>
</dbReference>
<evidence type="ECO:0000256" key="6">
    <source>
        <dbReference type="ARBA" id="ARBA00022842"/>
    </source>
</evidence>
<keyword evidence="5 10" id="KW-0547">Nucleotide-binding</keyword>
<dbReference type="GO" id="GO:0046872">
    <property type="term" value="F:metal ion binding"/>
    <property type="evidence" value="ECO:0007669"/>
    <property type="project" value="UniProtKB-KW"/>
</dbReference>
<evidence type="ECO:0000256" key="4">
    <source>
        <dbReference type="ARBA" id="ARBA00022723"/>
    </source>
</evidence>
<keyword evidence="8 10" id="KW-0717">Septation</keyword>
<dbReference type="AlphaFoldDB" id="A0A9D1SYU6"/>
<dbReference type="GO" id="GO:0005525">
    <property type="term" value="F:GTP binding"/>
    <property type="evidence" value="ECO:0007669"/>
    <property type="project" value="UniProtKB-UniRule"/>
</dbReference>
<evidence type="ECO:0000313" key="12">
    <source>
        <dbReference type="EMBL" id="HIV01614.1"/>
    </source>
</evidence>